<organism evidence="1 2">
    <name type="scientific">Bythopirellula goksoeyrii</name>
    <dbReference type="NCBI Taxonomy" id="1400387"/>
    <lineage>
        <taxon>Bacteria</taxon>
        <taxon>Pseudomonadati</taxon>
        <taxon>Planctomycetota</taxon>
        <taxon>Planctomycetia</taxon>
        <taxon>Pirellulales</taxon>
        <taxon>Lacipirellulaceae</taxon>
        <taxon>Bythopirellula</taxon>
    </lineage>
</organism>
<name>A0A5B9QE65_9BACT</name>
<dbReference type="RefSeq" id="WP_148074328.1">
    <property type="nucleotide sequence ID" value="NZ_CP042913.1"/>
</dbReference>
<sequence>MKSFDLLTIFALLSLPIVIGCGTSVDSTATAIHATAVSIDGSKFLLTEEPEGAVGVIAAREEAEDGKPLVMVGRIGGSTNPWIEGRAAFTLLDASMSVVAEGEDSGEGELCTGDCCATERLACTAMVKVVDAEGKLVSVDSRQLLGVKEADMVVVEGRAQKDESGNFVMLANRVFIRR</sequence>
<protein>
    <recommendedName>
        <fullName evidence="3">Lipoprotein</fullName>
    </recommendedName>
</protein>
<dbReference type="AlphaFoldDB" id="A0A5B9QE65"/>
<proteinExistence type="predicted"/>
<keyword evidence="2" id="KW-1185">Reference proteome</keyword>
<evidence type="ECO:0008006" key="3">
    <source>
        <dbReference type="Google" id="ProtNLM"/>
    </source>
</evidence>
<reference evidence="1 2" key="1">
    <citation type="submission" date="2019-08" db="EMBL/GenBank/DDBJ databases">
        <title>Deep-cultivation of Planctomycetes and their phenomic and genomic characterization uncovers novel biology.</title>
        <authorList>
            <person name="Wiegand S."/>
            <person name="Jogler M."/>
            <person name="Boedeker C."/>
            <person name="Pinto D."/>
            <person name="Vollmers J."/>
            <person name="Rivas-Marin E."/>
            <person name="Kohn T."/>
            <person name="Peeters S.H."/>
            <person name="Heuer A."/>
            <person name="Rast P."/>
            <person name="Oberbeckmann S."/>
            <person name="Bunk B."/>
            <person name="Jeske O."/>
            <person name="Meyerdierks A."/>
            <person name="Storesund J.E."/>
            <person name="Kallscheuer N."/>
            <person name="Luecker S."/>
            <person name="Lage O.M."/>
            <person name="Pohl T."/>
            <person name="Merkel B.J."/>
            <person name="Hornburger P."/>
            <person name="Mueller R.-W."/>
            <person name="Bruemmer F."/>
            <person name="Labrenz M."/>
            <person name="Spormann A.M."/>
            <person name="Op den Camp H."/>
            <person name="Overmann J."/>
            <person name="Amann R."/>
            <person name="Jetten M.S.M."/>
            <person name="Mascher T."/>
            <person name="Medema M.H."/>
            <person name="Devos D.P."/>
            <person name="Kaster A.-K."/>
            <person name="Ovreas L."/>
            <person name="Rohde M."/>
            <person name="Galperin M.Y."/>
            <person name="Jogler C."/>
        </authorList>
    </citation>
    <scope>NUCLEOTIDE SEQUENCE [LARGE SCALE GENOMIC DNA]</scope>
    <source>
        <strain evidence="1 2">Pr1d</strain>
    </source>
</reference>
<evidence type="ECO:0000313" key="2">
    <source>
        <dbReference type="Proteomes" id="UP000323917"/>
    </source>
</evidence>
<evidence type="ECO:0000313" key="1">
    <source>
        <dbReference type="EMBL" id="QEG35885.1"/>
    </source>
</evidence>
<dbReference type="KEGG" id="bgok:Pr1d_31910"/>
<gene>
    <name evidence="1" type="ORF">Pr1d_31910</name>
</gene>
<dbReference type="PROSITE" id="PS51257">
    <property type="entry name" value="PROKAR_LIPOPROTEIN"/>
    <property type="match status" value="1"/>
</dbReference>
<accession>A0A5B9QE65</accession>
<dbReference type="OrthoDB" id="278607at2"/>
<dbReference type="Proteomes" id="UP000323917">
    <property type="component" value="Chromosome"/>
</dbReference>
<dbReference type="EMBL" id="CP042913">
    <property type="protein sequence ID" value="QEG35885.1"/>
    <property type="molecule type" value="Genomic_DNA"/>
</dbReference>